<evidence type="ECO:0000313" key="1">
    <source>
        <dbReference type="EMBL" id="WAL62529.1"/>
    </source>
</evidence>
<dbReference type="RefSeq" id="WP_268612869.1">
    <property type="nucleotide sequence ID" value="NZ_CP113797.1"/>
</dbReference>
<proteinExistence type="predicted"/>
<dbReference type="AlphaFoldDB" id="A0A9E8ZFN7"/>
<evidence type="ECO:0000313" key="2">
    <source>
        <dbReference type="Proteomes" id="UP001163152"/>
    </source>
</evidence>
<dbReference type="EMBL" id="CP113797">
    <property type="protein sequence ID" value="WAL62529.1"/>
    <property type="molecule type" value="Genomic_DNA"/>
</dbReference>
<dbReference type="Proteomes" id="UP001163152">
    <property type="component" value="Chromosome"/>
</dbReference>
<dbReference type="KEGG" id="tsin:OXH18_11210"/>
<dbReference type="InterPro" id="IPR021256">
    <property type="entry name" value="DUF2808"/>
</dbReference>
<name>A0A9E8ZFN7_9CYAN</name>
<accession>A0A9E8ZFN7</accession>
<dbReference type="Pfam" id="PF10989">
    <property type="entry name" value="DUF2808"/>
    <property type="match status" value="1"/>
</dbReference>
<sequence length="180" mass="20137">MAHRMRLMSSLLSIAAIAGYGVAISPLPSQAQGTPGLTIFSGVERENQLGYRMDFFGRPGARDRYRLRIPRDKMTVAVSEFFVDYPETYRGRFDPNAVRLQVNGDPVDLDEVIWDAENRVISIYPTEPVPANTRIEIVLSNVRNPNRVGTHYFNALVVAAGDIPVRQYLGTWILSIGPND</sequence>
<gene>
    <name evidence="1" type="ORF">OXH18_11210</name>
</gene>
<reference evidence="1" key="1">
    <citation type="submission" date="2022-12" db="EMBL/GenBank/DDBJ databases">
        <title>Polyphasic identification of a Novel Hot-Spring Cyanobacterium Ocullathermofonsia sinensis gen nov. sp. nov. and Genomic Insights on its Adaptations to the Thermal Habitat.</title>
        <authorList>
            <person name="Daroch M."/>
            <person name="Tang J."/>
            <person name="Jiang Y."/>
        </authorList>
    </citation>
    <scope>NUCLEOTIDE SEQUENCE</scope>
    <source>
        <strain evidence="1">PKUAC-SCTA174</strain>
    </source>
</reference>
<keyword evidence="2" id="KW-1185">Reference proteome</keyword>
<protein>
    <submittedName>
        <fullName evidence="1">DUF2808 domain-containing protein</fullName>
    </submittedName>
</protein>
<organism evidence="1 2">
    <name type="scientific">Thermocoleostomius sinensis A174</name>
    <dbReference type="NCBI Taxonomy" id="2016057"/>
    <lineage>
        <taxon>Bacteria</taxon>
        <taxon>Bacillati</taxon>
        <taxon>Cyanobacteriota</taxon>
        <taxon>Cyanophyceae</taxon>
        <taxon>Oculatellales</taxon>
        <taxon>Oculatellaceae</taxon>
        <taxon>Thermocoleostomius</taxon>
    </lineage>
</organism>